<sequence>MPQVVPMQKVAMVVKIVISLCILLNLLELQTALAENEATVTTCSSVPIVEGMTGRIAFNLTNQMNATRDVFVINIKREEGHADVLRCERHKPNSTTVCDYPDSHFSSKGIEGNEIVLVAPNATTDLEGVYTLHVVVDGKLYPPTSCNLTVFEILKRESSNSSVAKVIVPVLIAFLVLFFVIIMICGVIHTGRKRRRSKTKNETKHPTELQKLEEPEDVAAIAMSDDAI</sequence>
<dbReference type="Proteomes" id="UP001374579">
    <property type="component" value="Unassembled WGS sequence"/>
</dbReference>
<reference evidence="3 4" key="1">
    <citation type="submission" date="2024-02" db="EMBL/GenBank/DDBJ databases">
        <title>Chromosome-scale genome assembly of the rough periwinkle Littorina saxatilis.</title>
        <authorList>
            <person name="De Jode A."/>
            <person name="Faria R."/>
            <person name="Formenti G."/>
            <person name="Sims Y."/>
            <person name="Smith T.P."/>
            <person name="Tracey A."/>
            <person name="Wood J.M.D."/>
            <person name="Zagrodzka Z.B."/>
            <person name="Johannesson K."/>
            <person name="Butlin R.K."/>
            <person name="Leder E.H."/>
        </authorList>
    </citation>
    <scope>NUCLEOTIDE SEQUENCE [LARGE SCALE GENOMIC DNA]</scope>
    <source>
        <strain evidence="3">Snail1</strain>
        <tissue evidence="3">Muscle</tissue>
    </source>
</reference>
<gene>
    <name evidence="3" type="ORF">V1264_016846</name>
</gene>
<protein>
    <submittedName>
        <fullName evidence="3">Uncharacterized protein</fullName>
    </submittedName>
</protein>
<organism evidence="3 4">
    <name type="scientific">Littorina saxatilis</name>
    <dbReference type="NCBI Taxonomy" id="31220"/>
    <lineage>
        <taxon>Eukaryota</taxon>
        <taxon>Metazoa</taxon>
        <taxon>Spiralia</taxon>
        <taxon>Lophotrochozoa</taxon>
        <taxon>Mollusca</taxon>
        <taxon>Gastropoda</taxon>
        <taxon>Caenogastropoda</taxon>
        <taxon>Littorinimorpha</taxon>
        <taxon>Littorinoidea</taxon>
        <taxon>Littorinidae</taxon>
        <taxon>Littorina</taxon>
    </lineage>
</organism>
<keyword evidence="4" id="KW-1185">Reference proteome</keyword>
<evidence type="ECO:0000256" key="1">
    <source>
        <dbReference type="SAM" id="Phobius"/>
    </source>
</evidence>
<comment type="caution">
    <text evidence="3">The sequence shown here is derived from an EMBL/GenBank/DDBJ whole genome shotgun (WGS) entry which is preliminary data.</text>
</comment>
<dbReference type="AlphaFoldDB" id="A0AAN9BLF5"/>
<evidence type="ECO:0000256" key="2">
    <source>
        <dbReference type="SAM" id="SignalP"/>
    </source>
</evidence>
<accession>A0AAN9BLF5</accession>
<keyword evidence="1" id="KW-0812">Transmembrane</keyword>
<evidence type="ECO:0000313" key="3">
    <source>
        <dbReference type="EMBL" id="KAK7105475.1"/>
    </source>
</evidence>
<dbReference type="EMBL" id="JBAMIC010000007">
    <property type="protein sequence ID" value="KAK7105475.1"/>
    <property type="molecule type" value="Genomic_DNA"/>
</dbReference>
<evidence type="ECO:0000313" key="4">
    <source>
        <dbReference type="Proteomes" id="UP001374579"/>
    </source>
</evidence>
<name>A0AAN9BLF5_9CAEN</name>
<proteinExistence type="predicted"/>
<keyword evidence="2" id="KW-0732">Signal</keyword>
<keyword evidence="1" id="KW-1133">Transmembrane helix</keyword>
<feature type="chain" id="PRO_5042915106" evidence="2">
    <location>
        <begin position="35"/>
        <end position="228"/>
    </location>
</feature>
<feature type="signal peptide" evidence="2">
    <location>
        <begin position="1"/>
        <end position="34"/>
    </location>
</feature>
<feature type="transmembrane region" description="Helical" evidence="1">
    <location>
        <begin position="166"/>
        <end position="188"/>
    </location>
</feature>
<keyword evidence="1" id="KW-0472">Membrane</keyword>